<organism evidence="2 3">
    <name type="scientific">Agromyces humatus</name>
    <dbReference type="NCBI Taxonomy" id="279573"/>
    <lineage>
        <taxon>Bacteria</taxon>
        <taxon>Bacillati</taxon>
        <taxon>Actinomycetota</taxon>
        <taxon>Actinomycetes</taxon>
        <taxon>Micrococcales</taxon>
        <taxon>Microbacteriaceae</taxon>
        <taxon>Agromyces</taxon>
    </lineage>
</organism>
<gene>
    <name evidence="2" type="ORF">GCM10009747_20690</name>
</gene>
<reference evidence="3" key="1">
    <citation type="journal article" date="2019" name="Int. J. Syst. Evol. Microbiol.">
        <title>The Global Catalogue of Microorganisms (GCM) 10K type strain sequencing project: providing services to taxonomists for standard genome sequencing and annotation.</title>
        <authorList>
            <consortium name="The Broad Institute Genomics Platform"/>
            <consortium name="The Broad Institute Genome Sequencing Center for Infectious Disease"/>
            <person name="Wu L."/>
            <person name="Ma J."/>
        </authorList>
    </citation>
    <scope>NUCLEOTIDE SEQUENCE [LARGE SCALE GENOMIC DNA]</scope>
    <source>
        <strain evidence="3">JCM 14319</strain>
    </source>
</reference>
<evidence type="ECO:0000256" key="1">
    <source>
        <dbReference type="SAM" id="MobiDB-lite"/>
    </source>
</evidence>
<sequence>MYVECRASGSPTVVLVAGLDAAGDLWDSTHPEQVAGLVLVDSLSPELRADMTPQQWEIWNVANARSTEQIADYPDLERIDADRAHRHGHRRRAREPVDRDRLA</sequence>
<dbReference type="EMBL" id="BAAANH010000004">
    <property type="protein sequence ID" value="GAA1761413.1"/>
    <property type="molecule type" value="Genomic_DNA"/>
</dbReference>
<feature type="region of interest" description="Disordered" evidence="1">
    <location>
        <begin position="78"/>
        <end position="103"/>
    </location>
</feature>
<evidence type="ECO:0000313" key="2">
    <source>
        <dbReference type="EMBL" id="GAA1761413.1"/>
    </source>
</evidence>
<evidence type="ECO:0000313" key="3">
    <source>
        <dbReference type="Proteomes" id="UP001500506"/>
    </source>
</evidence>
<proteinExistence type="predicted"/>
<keyword evidence="3" id="KW-1185">Reference proteome</keyword>
<protein>
    <submittedName>
        <fullName evidence="2">Uncharacterized protein</fullName>
    </submittedName>
</protein>
<comment type="caution">
    <text evidence="2">The sequence shown here is derived from an EMBL/GenBank/DDBJ whole genome shotgun (WGS) entry which is preliminary data.</text>
</comment>
<accession>A0ABP4WWI0</accession>
<name>A0ABP4WWI0_9MICO</name>
<feature type="compositionally biased region" description="Basic and acidic residues" evidence="1">
    <location>
        <begin position="94"/>
        <end position="103"/>
    </location>
</feature>
<feature type="compositionally biased region" description="Basic residues" evidence="1">
    <location>
        <begin position="84"/>
        <end position="93"/>
    </location>
</feature>
<dbReference type="Proteomes" id="UP001500506">
    <property type="component" value="Unassembled WGS sequence"/>
</dbReference>